<dbReference type="InterPro" id="IPR018957">
    <property type="entry name" value="Znf_C3HC4_RING-type"/>
</dbReference>
<evidence type="ECO:0000256" key="1">
    <source>
        <dbReference type="ARBA" id="ARBA00022723"/>
    </source>
</evidence>
<feature type="domain" description="RING-type" evidence="6">
    <location>
        <begin position="5"/>
        <end position="54"/>
    </location>
</feature>
<dbReference type="Gene3D" id="3.30.40.10">
    <property type="entry name" value="Zinc/RING finger domain, C3HC4 (zinc finger)"/>
    <property type="match status" value="1"/>
</dbReference>
<dbReference type="EMBL" id="JAUEPS010000003">
    <property type="protein sequence ID" value="KAK0466876.1"/>
    <property type="molecule type" value="Genomic_DNA"/>
</dbReference>
<name>A0AA39NJN1_ARMTA</name>
<dbReference type="InterPro" id="IPR001841">
    <property type="entry name" value="Znf_RING"/>
</dbReference>
<evidence type="ECO:0000256" key="5">
    <source>
        <dbReference type="SAM" id="Phobius"/>
    </source>
</evidence>
<keyword evidence="5" id="KW-0472">Membrane</keyword>
<evidence type="ECO:0000256" key="3">
    <source>
        <dbReference type="ARBA" id="ARBA00022833"/>
    </source>
</evidence>
<gene>
    <name evidence="7" type="ORF">EV420DRAFT_1505929</name>
</gene>
<dbReference type="GO" id="GO:0008270">
    <property type="term" value="F:zinc ion binding"/>
    <property type="evidence" value="ECO:0007669"/>
    <property type="project" value="UniProtKB-KW"/>
</dbReference>
<dbReference type="InterPro" id="IPR013083">
    <property type="entry name" value="Znf_RING/FYVE/PHD"/>
</dbReference>
<dbReference type="Pfam" id="PF00097">
    <property type="entry name" value="zf-C3HC4"/>
    <property type="match status" value="1"/>
</dbReference>
<dbReference type="SMART" id="SM00184">
    <property type="entry name" value="RING"/>
    <property type="match status" value="1"/>
</dbReference>
<dbReference type="Proteomes" id="UP001175211">
    <property type="component" value="Unassembled WGS sequence"/>
</dbReference>
<evidence type="ECO:0000259" key="6">
    <source>
        <dbReference type="PROSITE" id="PS50089"/>
    </source>
</evidence>
<protein>
    <recommendedName>
        <fullName evidence="6">RING-type domain-containing protein</fullName>
    </recommendedName>
</protein>
<accession>A0AA39NJN1</accession>
<keyword evidence="2 4" id="KW-0863">Zinc-finger</keyword>
<keyword evidence="1" id="KW-0479">Metal-binding</keyword>
<organism evidence="7 8">
    <name type="scientific">Armillaria tabescens</name>
    <name type="common">Ringless honey mushroom</name>
    <name type="synonym">Agaricus tabescens</name>
    <dbReference type="NCBI Taxonomy" id="1929756"/>
    <lineage>
        <taxon>Eukaryota</taxon>
        <taxon>Fungi</taxon>
        <taxon>Dikarya</taxon>
        <taxon>Basidiomycota</taxon>
        <taxon>Agaricomycotina</taxon>
        <taxon>Agaricomycetes</taxon>
        <taxon>Agaricomycetidae</taxon>
        <taxon>Agaricales</taxon>
        <taxon>Marasmiineae</taxon>
        <taxon>Physalacriaceae</taxon>
        <taxon>Desarmillaria</taxon>
    </lineage>
</organism>
<keyword evidence="8" id="KW-1185">Reference proteome</keyword>
<dbReference type="GeneID" id="85354848"/>
<comment type="caution">
    <text evidence="7">The sequence shown here is derived from an EMBL/GenBank/DDBJ whole genome shotgun (WGS) entry which is preliminary data.</text>
</comment>
<keyword evidence="5" id="KW-0812">Transmembrane</keyword>
<evidence type="ECO:0000256" key="4">
    <source>
        <dbReference type="PROSITE-ProRule" id="PRU00175"/>
    </source>
</evidence>
<sequence>MAGSCPACQSEVKALFSLPCGHIYCKQCIDKTETLDSNQHREFTFNASRCPNSKCRKPFPRDPLEGNIQTVPRKFRPYLLPAVREILTDPDGSVKRENERLREVLECQQARGEYMMHMIREKDRQLHQLREMAVWRKLPLLHVSVYLLGCVFIAFIMILGLSQIISILPIHPSTCFRSTCF</sequence>
<dbReference type="AlphaFoldDB" id="A0AA39NJN1"/>
<evidence type="ECO:0000313" key="8">
    <source>
        <dbReference type="Proteomes" id="UP001175211"/>
    </source>
</evidence>
<feature type="transmembrane region" description="Helical" evidence="5">
    <location>
        <begin position="145"/>
        <end position="170"/>
    </location>
</feature>
<dbReference type="SUPFAM" id="SSF57850">
    <property type="entry name" value="RING/U-box"/>
    <property type="match status" value="1"/>
</dbReference>
<keyword evidence="3" id="KW-0862">Zinc</keyword>
<dbReference type="RefSeq" id="XP_060337468.1">
    <property type="nucleotide sequence ID" value="XM_060471300.1"/>
</dbReference>
<dbReference type="PROSITE" id="PS50089">
    <property type="entry name" value="ZF_RING_2"/>
    <property type="match status" value="1"/>
</dbReference>
<dbReference type="InterPro" id="IPR017907">
    <property type="entry name" value="Znf_RING_CS"/>
</dbReference>
<evidence type="ECO:0000313" key="7">
    <source>
        <dbReference type="EMBL" id="KAK0466876.1"/>
    </source>
</evidence>
<dbReference type="PROSITE" id="PS00518">
    <property type="entry name" value="ZF_RING_1"/>
    <property type="match status" value="1"/>
</dbReference>
<evidence type="ECO:0000256" key="2">
    <source>
        <dbReference type="ARBA" id="ARBA00022771"/>
    </source>
</evidence>
<proteinExistence type="predicted"/>
<keyword evidence="5" id="KW-1133">Transmembrane helix</keyword>
<reference evidence="7" key="1">
    <citation type="submission" date="2023-06" db="EMBL/GenBank/DDBJ databases">
        <authorList>
            <consortium name="Lawrence Berkeley National Laboratory"/>
            <person name="Ahrendt S."/>
            <person name="Sahu N."/>
            <person name="Indic B."/>
            <person name="Wong-Bajracharya J."/>
            <person name="Merenyi Z."/>
            <person name="Ke H.-M."/>
            <person name="Monk M."/>
            <person name="Kocsube S."/>
            <person name="Drula E."/>
            <person name="Lipzen A."/>
            <person name="Balint B."/>
            <person name="Henrissat B."/>
            <person name="Andreopoulos B."/>
            <person name="Martin F.M."/>
            <person name="Harder C.B."/>
            <person name="Rigling D."/>
            <person name="Ford K.L."/>
            <person name="Foster G.D."/>
            <person name="Pangilinan J."/>
            <person name="Papanicolaou A."/>
            <person name="Barry K."/>
            <person name="LaButti K."/>
            <person name="Viragh M."/>
            <person name="Koriabine M."/>
            <person name="Yan M."/>
            <person name="Riley R."/>
            <person name="Champramary S."/>
            <person name="Plett K.L."/>
            <person name="Tsai I.J."/>
            <person name="Slot J."/>
            <person name="Sipos G."/>
            <person name="Plett J."/>
            <person name="Nagy L.G."/>
            <person name="Grigoriev I.V."/>
        </authorList>
    </citation>
    <scope>NUCLEOTIDE SEQUENCE</scope>
    <source>
        <strain evidence="7">CCBAS 213</strain>
    </source>
</reference>